<accession>A0A1C7LXB2</accession>
<evidence type="ECO:0000256" key="5">
    <source>
        <dbReference type="RuleBase" id="RU362022"/>
    </source>
</evidence>
<feature type="transmembrane region" description="Helical" evidence="5">
    <location>
        <begin position="54"/>
        <end position="73"/>
    </location>
</feature>
<dbReference type="STRING" id="5627.A0A1C7LXB2"/>
<evidence type="ECO:0000313" key="7">
    <source>
        <dbReference type="Proteomes" id="UP000092993"/>
    </source>
</evidence>
<comment type="similarity">
    <text evidence="5">Belongs to the class VI-like SAM-binding methyltransferase superfamily. Isoprenylcysteine carboxyl methyltransferase family.</text>
</comment>
<comment type="subcellular location">
    <subcellularLocation>
        <location evidence="5">Endoplasmic reticulum membrane</location>
        <topology evidence="5">Multi-pass membrane protein</topology>
    </subcellularLocation>
    <subcellularLocation>
        <location evidence="1">Membrane</location>
        <topology evidence="1">Multi-pass membrane protein</topology>
    </subcellularLocation>
</comment>
<sequence>MAGWISLVVGVLIRIACYRSLGRHFTFQLSVIDDHKLITGGPYSIVRHPGYTGFVLFTIGLLTCEYGSGSWIAECGLMSTWIGIVAFSWAIYFVYVTVLLVARVPTEDSILQKEFGVQWDEWAKRTPYRLVPGIV</sequence>
<evidence type="ECO:0000256" key="3">
    <source>
        <dbReference type="ARBA" id="ARBA00022989"/>
    </source>
</evidence>
<keyword evidence="3 5" id="KW-1133">Transmembrane helix</keyword>
<dbReference type="GO" id="GO:0004671">
    <property type="term" value="F:protein C-terminal S-isoprenylcysteine carboxyl O-methyltransferase activity"/>
    <property type="evidence" value="ECO:0007669"/>
    <property type="project" value="UniProtKB-EC"/>
</dbReference>
<dbReference type="Proteomes" id="UP000092993">
    <property type="component" value="Unassembled WGS sequence"/>
</dbReference>
<dbReference type="PANTHER" id="PTHR12714">
    <property type="entry name" value="PROTEIN-S ISOPRENYLCYSTEINE O-METHYLTRANSFERASE"/>
    <property type="match status" value="1"/>
</dbReference>
<evidence type="ECO:0000256" key="4">
    <source>
        <dbReference type="ARBA" id="ARBA00023136"/>
    </source>
</evidence>
<keyword evidence="2 5" id="KW-0812">Transmembrane</keyword>
<organism evidence="6 7">
    <name type="scientific">Grifola frondosa</name>
    <name type="common">Maitake</name>
    <name type="synonym">Polyporus frondosus</name>
    <dbReference type="NCBI Taxonomy" id="5627"/>
    <lineage>
        <taxon>Eukaryota</taxon>
        <taxon>Fungi</taxon>
        <taxon>Dikarya</taxon>
        <taxon>Basidiomycota</taxon>
        <taxon>Agaricomycotina</taxon>
        <taxon>Agaricomycetes</taxon>
        <taxon>Polyporales</taxon>
        <taxon>Grifolaceae</taxon>
        <taxon>Grifola</taxon>
    </lineage>
</organism>
<dbReference type="OrthoDB" id="422086at2759"/>
<evidence type="ECO:0000256" key="2">
    <source>
        <dbReference type="ARBA" id="ARBA00022692"/>
    </source>
</evidence>
<protein>
    <recommendedName>
        <fullName evidence="5">Protein-S-isoprenylcysteine O-methyltransferase</fullName>
        <ecNumber evidence="5">2.1.1.100</ecNumber>
    </recommendedName>
</protein>
<keyword evidence="4 5" id="KW-0472">Membrane</keyword>
<feature type="transmembrane region" description="Helical" evidence="5">
    <location>
        <begin position="79"/>
        <end position="102"/>
    </location>
</feature>
<dbReference type="OMA" id="SWIAECG"/>
<name>A0A1C7LXB2_GRIFR</name>
<dbReference type="GO" id="GO:0032259">
    <property type="term" value="P:methylation"/>
    <property type="evidence" value="ECO:0007669"/>
    <property type="project" value="UniProtKB-KW"/>
</dbReference>
<dbReference type="InterPro" id="IPR007269">
    <property type="entry name" value="ICMT_MeTrfase"/>
</dbReference>
<dbReference type="GO" id="GO:0005789">
    <property type="term" value="C:endoplasmic reticulum membrane"/>
    <property type="evidence" value="ECO:0007669"/>
    <property type="project" value="UniProtKB-SubCell"/>
</dbReference>
<dbReference type="Gene3D" id="1.20.120.1630">
    <property type="match status" value="1"/>
</dbReference>
<evidence type="ECO:0000313" key="6">
    <source>
        <dbReference type="EMBL" id="OBZ68767.1"/>
    </source>
</evidence>
<comment type="caution">
    <text evidence="5">Lacks conserved residue(s) required for the propagation of feature annotation.</text>
</comment>
<dbReference type="EMBL" id="LUGG01000019">
    <property type="protein sequence ID" value="OBZ68767.1"/>
    <property type="molecule type" value="Genomic_DNA"/>
</dbReference>
<keyword evidence="5" id="KW-0949">S-adenosyl-L-methionine</keyword>
<gene>
    <name evidence="6" type="primary">ICMT_4</name>
    <name evidence="6" type="ORF">A0H81_11321</name>
</gene>
<comment type="catalytic activity">
    <reaction evidence="5">
        <text>[protein]-C-terminal S-[(2E,6E)-farnesyl]-L-cysteine + S-adenosyl-L-methionine = [protein]-C-terminal S-[(2E,6E)-farnesyl]-L-cysteine methyl ester + S-adenosyl-L-homocysteine</text>
        <dbReference type="Rhea" id="RHEA:21672"/>
        <dbReference type="Rhea" id="RHEA-COMP:12125"/>
        <dbReference type="Rhea" id="RHEA-COMP:12126"/>
        <dbReference type="ChEBI" id="CHEBI:57856"/>
        <dbReference type="ChEBI" id="CHEBI:59789"/>
        <dbReference type="ChEBI" id="CHEBI:90510"/>
        <dbReference type="ChEBI" id="CHEBI:90511"/>
        <dbReference type="EC" id="2.1.1.100"/>
    </reaction>
</comment>
<keyword evidence="5" id="KW-0256">Endoplasmic reticulum</keyword>
<dbReference type="EC" id="2.1.1.100" evidence="5"/>
<comment type="caution">
    <text evidence="6">The sequence shown here is derived from an EMBL/GenBank/DDBJ whole genome shotgun (WGS) entry which is preliminary data.</text>
</comment>
<proteinExistence type="inferred from homology"/>
<evidence type="ECO:0000256" key="1">
    <source>
        <dbReference type="ARBA" id="ARBA00004141"/>
    </source>
</evidence>
<dbReference type="PANTHER" id="PTHR12714:SF9">
    <property type="entry name" value="PROTEIN-S-ISOPRENYLCYSTEINE O-METHYLTRANSFERASE"/>
    <property type="match status" value="1"/>
</dbReference>
<dbReference type="AlphaFoldDB" id="A0A1C7LXB2"/>
<dbReference type="Pfam" id="PF04140">
    <property type="entry name" value="ICMT"/>
    <property type="match status" value="1"/>
</dbReference>
<keyword evidence="7" id="KW-1185">Reference proteome</keyword>
<keyword evidence="5" id="KW-0489">Methyltransferase</keyword>
<keyword evidence="5" id="KW-0808">Transferase</keyword>
<reference evidence="6 7" key="1">
    <citation type="submission" date="2016-03" db="EMBL/GenBank/DDBJ databases">
        <title>Whole genome sequencing of Grifola frondosa 9006-11.</title>
        <authorList>
            <person name="Min B."/>
            <person name="Park H."/>
            <person name="Kim J.-G."/>
            <person name="Cho H."/>
            <person name="Oh Y.-L."/>
            <person name="Kong W.-S."/>
            <person name="Choi I.-G."/>
        </authorList>
    </citation>
    <scope>NUCLEOTIDE SEQUENCE [LARGE SCALE GENOMIC DNA]</scope>
    <source>
        <strain evidence="6 7">9006-11</strain>
    </source>
</reference>